<feature type="transmembrane region" description="Helical" evidence="1">
    <location>
        <begin position="12"/>
        <end position="32"/>
    </location>
</feature>
<keyword evidence="1" id="KW-0472">Membrane</keyword>
<dbReference type="NCBIfam" id="TIGR02893">
    <property type="entry name" value="spore_yabQ"/>
    <property type="match status" value="1"/>
</dbReference>
<dbReference type="AlphaFoldDB" id="A0A644YAC9"/>
<feature type="transmembrane region" description="Helical" evidence="1">
    <location>
        <begin position="44"/>
        <end position="66"/>
    </location>
</feature>
<protein>
    <recommendedName>
        <fullName evidence="3">Spore cortex protein YabQ</fullName>
    </recommendedName>
</protein>
<dbReference type="InterPro" id="IPR019074">
    <property type="entry name" value="YabQ"/>
</dbReference>
<accession>A0A644YAC9</accession>
<keyword evidence="1" id="KW-0812">Transmembrane</keyword>
<dbReference type="Pfam" id="PF09578">
    <property type="entry name" value="Spore_YabQ"/>
    <property type="match status" value="1"/>
</dbReference>
<reference evidence="2" key="1">
    <citation type="submission" date="2019-08" db="EMBL/GenBank/DDBJ databases">
        <authorList>
            <person name="Kucharzyk K."/>
            <person name="Murdoch R.W."/>
            <person name="Higgins S."/>
            <person name="Loffler F."/>
        </authorList>
    </citation>
    <scope>NUCLEOTIDE SEQUENCE</scope>
</reference>
<evidence type="ECO:0000313" key="2">
    <source>
        <dbReference type="EMBL" id="MPM25269.1"/>
    </source>
</evidence>
<evidence type="ECO:0000256" key="1">
    <source>
        <dbReference type="SAM" id="Phobius"/>
    </source>
</evidence>
<dbReference type="EMBL" id="VSSQ01004456">
    <property type="protein sequence ID" value="MPM25269.1"/>
    <property type="molecule type" value="Genomic_DNA"/>
</dbReference>
<gene>
    <name evidence="2" type="ORF">SDC9_71759</name>
</gene>
<organism evidence="2">
    <name type="scientific">bioreactor metagenome</name>
    <dbReference type="NCBI Taxonomy" id="1076179"/>
    <lineage>
        <taxon>unclassified sequences</taxon>
        <taxon>metagenomes</taxon>
        <taxon>ecological metagenomes</taxon>
    </lineage>
</organism>
<sequence length="116" mass="12741">MDFTTTFEVGLLLRSIIFGAAAALICDLFRFLRFLLPAGRAMIFLQDLVLCLLLCALTLIFVFVYNSGIVRLYILAGAAAGAGLWFCTVSRLFFGTASRAKHKIANCFGKKPPIDK</sequence>
<keyword evidence="1" id="KW-1133">Transmembrane helix</keyword>
<name>A0A644YAC9_9ZZZZ</name>
<evidence type="ECO:0008006" key="3">
    <source>
        <dbReference type="Google" id="ProtNLM"/>
    </source>
</evidence>
<proteinExistence type="predicted"/>
<comment type="caution">
    <text evidence="2">The sequence shown here is derived from an EMBL/GenBank/DDBJ whole genome shotgun (WGS) entry which is preliminary data.</text>
</comment>
<feature type="transmembrane region" description="Helical" evidence="1">
    <location>
        <begin position="72"/>
        <end position="94"/>
    </location>
</feature>